<reference evidence="1 2" key="1">
    <citation type="submission" date="2019-03" db="EMBL/GenBank/DDBJ databases">
        <title>Draft genome sequences of novel Actinobacteria.</title>
        <authorList>
            <person name="Sahin N."/>
            <person name="Ay H."/>
            <person name="Saygin H."/>
        </authorList>
    </citation>
    <scope>NUCLEOTIDE SEQUENCE [LARGE SCALE GENOMIC DNA]</scope>
    <source>
        <strain evidence="1 2">JCM 13523</strain>
    </source>
</reference>
<dbReference type="RefSeq" id="WP_132168465.1">
    <property type="nucleotide sequence ID" value="NZ_SMKX01000043.1"/>
</dbReference>
<dbReference type="Proteomes" id="UP000295124">
    <property type="component" value="Unassembled WGS sequence"/>
</dbReference>
<dbReference type="OrthoDB" id="3810479at2"/>
<sequence length="283" mass="30812">MYLHVEVNCAIRDDAEFAAVARGWMERGLALFPGLVEELQSGNARGTFVDQPRNGRMAARKFSKSGWQKRLAALDGRPEGLTLAISDGPDEMTMPDESSPDTHQDAEITVTDGYVGRPGQTRFVVHAIRTPEIMGADGGERLRSFLADCFGSQSVDYGDVRLDGNRGYATSLDSALHRDFIDSIERSAEFLRGYGWITLCPTVLADRLGGVAGLEASKAFAVVQSQASGDVLLQATDSPQQFDHDALRRVWSALAPVLHPGSPERRPGHEDDEVILEDAANLQ</sequence>
<keyword evidence="2" id="KW-1185">Reference proteome</keyword>
<name>A0A4R4ZLY8_9ACTN</name>
<accession>A0A4R4ZLY8</accession>
<evidence type="ECO:0000313" key="2">
    <source>
        <dbReference type="Proteomes" id="UP000295124"/>
    </source>
</evidence>
<proteinExistence type="predicted"/>
<evidence type="ECO:0000313" key="1">
    <source>
        <dbReference type="EMBL" id="TDD58904.1"/>
    </source>
</evidence>
<evidence type="ECO:0008006" key="3">
    <source>
        <dbReference type="Google" id="ProtNLM"/>
    </source>
</evidence>
<gene>
    <name evidence="1" type="ORF">E1263_17120</name>
</gene>
<comment type="caution">
    <text evidence="1">The sequence shown here is derived from an EMBL/GenBank/DDBJ whole genome shotgun (WGS) entry which is preliminary data.</text>
</comment>
<organism evidence="1 2">
    <name type="scientific">Kribbella antibiotica</name>
    <dbReference type="NCBI Taxonomy" id="190195"/>
    <lineage>
        <taxon>Bacteria</taxon>
        <taxon>Bacillati</taxon>
        <taxon>Actinomycetota</taxon>
        <taxon>Actinomycetes</taxon>
        <taxon>Propionibacteriales</taxon>
        <taxon>Kribbellaceae</taxon>
        <taxon>Kribbella</taxon>
    </lineage>
</organism>
<dbReference type="EMBL" id="SMKX01000043">
    <property type="protein sequence ID" value="TDD58904.1"/>
    <property type="molecule type" value="Genomic_DNA"/>
</dbReference>
<protein>
    <recommendedName>
        <fullName evidence="3">DUF3396 domain-containing protein</fullName>
    </recommendedName>
</protein>
<dbReference type="AlphaFoldDB" id="A0A4R4ZLY8"/>